<evidence type="ECO:0000313" key="2">
    <source>
        <dbReference type="Proteomes" id="UP000327387"/>
    </source>
</evidence>
<proteinExistence type="predicted"/>
<name>A0A5J6T948_9CAUD</name>
<dbReference type="EMBL" id="MK947458">
    <property type="protein sequence ID" value="QFG07443.1"/>
    <property type="molecule type" value="Genomic_DNA"/>
</dbReference>
<dbReference type="RefSeq" id="YP_011651657.1">
    <property type="nucleotide sequence ID" value="NC_101270.1"/>
</dbReference>
<protein>
    <submittedName>
        <fullName evidence="1">Uncharacterized protein</fullName>
    </submittedName>
</protein>
<keyword evidence="2" id="KW-1185">Reference proteome</keyword>
<dbReference type="Proteomes" id="UP000327387">
    <property type="component" value="Segment"/>
</dbReference>
<evidence type="ECO:0000313" key="1">
    <source>
        <dbReference type="EMBL" id="QFG07443.1"/>
    </source>
</evidence>
<accession>A0A5J6T948</accession>
<organism evidence="1 2">
    <name type="scientific">Salmonella phage vB_SenS_SB10</name>
    <dbReference type="NCBI Taxonomy" id="2591134"/>
    <lineage>
        <taxon>Viruses</taxon>
        <taxon>Duplodnaviria</taxon>
        <taxon>Heunggongvirae</taxon>
        <taxon>Uroviricota</taxon>
        <taxon>Caudoviricetes</taxon>
        <taxon>Demerecviridae</taxon>
        <taxon>Markadamsvirinae</taxon>
        <taxon>Epseptimavirus</taxon>
        <taxon>Epseptimavirus SB10</taxon>
        <taxon>Epseptimavirus fuchur</taxon>
    </lineage>
</organism>
<reference evidence="1 2" key="1">
    <citation type="submission" date="2019-05" db="EMBL/GenBank/DDBJ databases">
        <title>Whole genome sequence analysis of broad host range Salmonella enterica bacteriophages.</title>
        <authorList>
            <person name="Bhandare S.G."/>
            <person name="Colavecchio A."/>
            <person name="Emond-Rheault J.-G."/>
            <person name="Hamel J."/>
            <person name="Kukavica-Ibrulj I."/>
            <person name="Boyle B."/>
            <person name="Levesque R.C."/>
            <person name="Goodridge L."/>
        </authorList>
    </citation>
    <scope>NUCLEOTIDE SEQUENCE [LARGE SCALE GENOMIC DNA]</scope>
</reference>
<sequence>MSVTKTVRVSMKDGSEFEAELTSICGGWEAYLPHLSSIGRGITQMDAIIDALNEASSGL</sequence>